<dbReference type="AlphaFoldDB" id="A0A178IA56"/>
<dbReference type="EMBL" id="LRRQ01000192">
    <property type="protein sequence ID" value="OAM86904.1"/>
    <property type="molecule type" value="Genomic_DNA"/>
</dbReference>
<name>A0A178IA56_9BACT</name>
<gene>
    <name evidence="2" type="ORF">AW736_25965</name>
</gene>
<dbReference type="Proteomes" id="UP000078486">
    <property type="component" value="Unassembled WGS sequence"/>
</dbReference>
<evidence type="ECO:0000256" key="1">
    <source>
        <dbReference type="SAM" id="Phobius"/>
    </source>
</evidence>
<reference evidence="2 3" key="1">
    <citation type="submission" date="2016-01" db="EMBL/GenBank/DDBJ databases">
        <title>High potential of lignocellulose degradation of a new Verrucomicrobia species.</title>
        <authorList>
            <person name="Wang Y."/>
            <person name="Shi Y."/>
            <person name="Qiu Z."/>
            <person name="Liu S."/>
            <person name="Yang H."/>
        </authorList>
    </citation>
    <scope>NUCLEOTIDE SEQUENCE [LARGE SCALE GENOMIC DNA]</scope>
    <source>
        <strain evidence="2 3">TSB47</strain>
    </source>
</reference>
<accession>A0A178IA56</accession>
<proteinExistence type="predicted"/>
<keyword evidence="3" id="KW-1185">Reference proteome</keyword>
<evidence type="ECO:0000313" key="2">
    <source>
        <dbReference type="EMBL" id="OAM86904.1"/>
    </source>
</evidence>
<organism evidence="2 3">
    <name type="scientific">Termitidicoccus mucosus</name>
    <dbReference type="NCBI Taxonomy" id="1184151"/>
    <lineage>
        <taxon>Bacteria</taxon>
        <taxon>Pseudomonadati</taxon>
        <taxon>Verrucomicrobiota</taxon>
        <taxon>Opitutia</taxon>
        <taxon>Opitutales</taxon>
        <taxon>Opitutaceae</taxon>
        <taxon>Termitidicoccus</taxon>
    </lineage>
</organism>
<feature type="transmembrane region" description="Helical" evidence="1">
    <location>
        <begin position="18"/>
        <end position="39"/>
    </location>
</feature>
<protein>
    <submittedName>
        <fullName evidence="2">Uncharacterized protein</fullName>
    </submittedName>
</protein>
<sequence>MLIIYFFTYWRSMRLRSVFLGAGICSFVMLLGMVVWWGFTAGTNTVEARLERDGMVALRWLPKGTTGVENRQLLVFPDRAELGVLHGQKLRALLLSNDRYAEFLILDPRKPVPRSLPAANYDVAVFGDAVEWLPHLAIPGVKRWLIVHPRGVYYEAPQRAAMTVWLPRFDSTDRDAPWRIRRDGIVYHETASCGGIVSMDDIKIIGGLLNL</sequence>
<keyword evidence="1" id="KW-0472">Membrane</keyword>
<keyword evidence="1" id="KW-0812">Transmembrane</keyword>
<comment type="caution">
    <text evidence="2">The sequence shown here is derived from an EMBL/GenBank/DDBJ whole genome shotgun (WGS) entry which is preliminary data.</text>
</comment>
<evidence type="ECO:0000313" key="3">
    <source>
        <dbReference type="Proteomes" id="UP000078486"/>
    </source>
</evidence>
<keyword evidence="1" id="KW-1133">Transmembrane helix</keyword>